<accession>A0A9D1Z307</accession>
<evidence type="ECO:0000313" key="5">
    <source>
        <dbReference type="Proteomes" id="UP000886824"/>
    </source>
</evidence>
<feature type="domain" description="N-acetyltransferase" evidence="3">
    <location>
        <begin position="94"/>
        <end position="234"/>
    </location>
</feature>
<dbReference type="EC" id="2.3.1.-" evidence="4"/>
<organism evidence="4 5">
    <name type="scientific">Candidatus Intestinimonas merdavium</name>
    <dbReference type="NCBI Taxonomy" id="2838622"/>
    <lineage>
        <taxon>Bacteria</taxon>
        <taxon>Bacillati</taxon>
        <taxon>Bacillota</taxon>
        <taxon>Clostridia</taxon>
        <taxon>Eubacteriales</taxon>
        <taxon>Intestinimonas</taxon>
    </lineage>
</organism>
<name>A0A9D1Z307_9FIRM</name>
<dbReference type="GO" id="GO:0016747">
    <property type="term" value="F:acyltransferase activity, transferring groups other than amino-acyl groups"/>
    <property type="evidence" value="ECO:0007669"/>
    <property type="project" value="InterPro"/>
</dbReference>
<dbReference type="SUPFAM" id="SSF55729">
    <property type="entry name" value="Acyl-CoA N-acyltransferases (Nat)"/>
    <property type="match status" value="1"/>
</dbReference>
<dbReference type="Proteomes" id="UP000886824">
    <property type="component" value="Unassembled WGS sequence"/>
</dbReference>
<dbReference type="PANTHER" id="PTHR43877:SF2">
    <property type="entry name" value="AMINOALKYLPHOSPHONATE N-ACETYLTRANSFERASE-RELATED"/>
    <property type="match status" value="1"/>
</dbReference>
<evidence type="ECO:0000256" key="1">
    <source>
        <dbReference type="ARBA" id="ARBA00022679"/>
    </source>
</evidence>
<dbReference type="InterPro" id="IPR000182">
    <property type="entry name" value="GNAT_dom"/>
</dbReference>
<keyword evidence="2 4" id="KW-0012">Acyltransferase</keyword>
<dbReference type="Pfam" id="PF00583">
    <property type="entry name" value="Acetyltransf_1"/>
    <property type="match status" value="1"/>
</dbReference>
<proteinExistence type="predicted"/>
<keyword evidence="1 4" id="KW-0808">Transferase</keyword>
<comment type="caution">
    <text evidence="4">The sequence shown here is derived from an EMBL/GenBank/DDBJ whole genome shotgun (WGS) entry which is preliminary data.</text>
</comment>
<dbReference type="PANTHER" id="PTHR43877">
    <property type="entry name" value="AMINOALKYLPHOSPHONATE N-ACETYLTRANSFERASE-RELATED-RELATED"/>
    <property type="match status" value="1"/>
</dbReference>
<reference evidence="4" key="2">
    <citation type="submission" date="2021-04" db="EMBL/GenBank/DDBJ databases">
        <authorList>
            <person name="Gilroy R."/>
        </authorList>
    </citation>
    <scope>NUCLEOTIDE SEQUENCE</scope>
    <source>
        <strain evidence="4">CHK33-7979</strain>
    </source>
</reference>
<protein>
    <submittedName>
        <fullName evidence="4">GNAT family N-acetyltransferase</fullName>
        <ecNumber evidence="4">2.3.1.-</ecNumber>
    </submittedName>
</protein>
<dbReference type="AlphaFoldDB" id="A0A9D1Z307"/>
<sequence length="242" mass="26859">MKAQLQRITREIPHRGVAYLIIRRCPAEELGLLLAREVRTLAEQGAREIYVASTDPEAPLTEGVLGAVHFTHIHDMLDMERDLAFDRPRPQGRLCAEPLTEVLGERWLALYNEAFADVPNAATYGPEELSEQLARPGSCGLALEGERPVGIYELDLQAGEIEGIGLEKAARGRGLGRELLLLAMDLLAEQGCARCWLQVSTANPAAYQLYLETGFSTQQTRSRWFRAEMAGKKDRDAEEDGI</sequence>
<reference evidence="4" key="1">
    <citation type="journal article" date="2021" name="PeerJ">
        <title>Extensive microbial diversity within the chicken gut microbiome revealed by metagenomics and culture.</title>
        <authorList>
            <person name="Gilroy R."/>
            <person name="Ravi A."/>
            <person name="Getino M."/>
            <person name="Pursley I."/>
            <person name="Horton D.L."/>
            <person name="Alikhan N.F."/>
            <person name="Baker D."/>
            <person name="Gharbi K."/>
            <person name="Hall N."/>
            <person name="Watson M."/>
            <person name="Adriaenssens E.M."/>
            <person name="Foster-Nyarko E."/>
            <person name="Jarju S."/>
            <person name="Secka A."/>
            <person name="Antonio M."/>
            <person name="Oren A."/>
            <person name="Chaudhuri R.R."/>
            <person name="La Ragione R."/>
            <person name="Hildebrand F."/>
            <person name="Pallen M.J."/>
        </authorList>
    </citation>
    <scope>NUCLEOTIDE SEQUENCE</scope>
    <source>
        <strain evidence="4">CHK33-7979</strain>
    </source>
</reference>
<dbReference type="InterPro" id="IPR016181">
    <property type="entry name" value="Acyl_CoA_acyltransferase"/>
</dbReference>
<evidence type="ECO:0000256" key="2">
    <source>
        <dbReference type="ARBA" id="ARBA00023315"/>
    </source>
</evidence>
<evidence type="ECO:0000313" key="4">
    <source>
        <dbReference type="EMBL" id="HIY73144.1"/>
    </source>
</evidence>
<dbReference type="PROSITE" id="PS51186">
    <property type="entry name" value="GNAT"/>
    <property type="match status" value="1"/>
</dbReference>
<dbReference type="Gene3D" id="3.40.630.30">
    <property type="match status" value="1"/>
</dbReference>
<dbReference type="InterPro" id="IPR050832">
    <property type="entry name" value="Bact_Acetyltransf"/>
</dbReference>
<dbReference type="EMBL" id="DXCX01000042">
    <property type="protein sequence ID" value="HIY73144.1"/>
    <property type="molecule type" value="Genomic_DNA"/>
</dbReference>
<evidence type="ECO:0000259" key="3">
    <source>
        <dbReference type="PROSITE" id="PS51186"/>
    </source>
</evidence>
<gene>
    <name evidence="4" type="ORF">H9826_04080</name>
</gene>